<gene>
    <name evidence="2" type="ORF">XELAEV_18012010mg</name>
</gene>
<evidence type="ECO:0000313" key="3">
    <source>
        <dbReference type="Proteomes" id="UP000694892"/>
    </source>
</evidence>
<dbReference type="Proteomes" id="UP000694892">
    <property type="component" value="Chromosome 2L"/>
</dbReference>
<dbReference type="AlphaFoldDB" id="A0A974HY06"/>
<evidence type="ECO:0000313" key="2">
    <source>
        <dbReference type="EMBL" id="OCT94340.1"/>
    </source>
</evidence>
<evidence type="ECO:0000256" key="1">
    <source>
        <dbReference type="SAM" id="SignalP"/>
    </source>
</evidence>
<name>A0A974HY06_XENLA</name>
<proteinExistence type="predicted"/>
<protein>
    <submittedName>
        <fullName evidence="2">Uncharacterized protein</fullName>
    </submittedName>
</protein>
<organism evidence="2 3">
    <name type="scientific">Xenopus laevis</name>
    <name type="common">African clawed frog</name>
    <dbReference type="NCBI Taxonomy" id="8355"/>
    <lineage>
        <taxon>Eukaryota</taxon>
        <taxon>Metazoa</taxon>
        <taxon>Chordata</taxon>
        <taxon>Craniata</taxon>
        <taxon>Vertebrata</taxon>
        <taxon>Euteleostomi</taxon>
        <taxon>Amphibia</taxon>
        <taxon>Batrachia</taxon>
        <taxon>Anura</taxon>
        <taxon>Pipoidea</taxon>
        <taxon>Pipidae</taxon>
        <taxon>Xenopodinae</taxon>
        <taxon>Xenopus</taxon>
        <taxon>Xenopus</taxon>
    </lineage>
</organism>
<dbReference type="EMBL" id="CM004468">
    <property type="protein sequence ID" value="OCT94340.1"/>
    <property type="molecule type" value="Genomic_DNA"/>
</dbReference>
<feature type="signal peptide" evidence="1">
    <location>
        <begin position="1"/>
        <end position="33"/>
    </location>
</feature>
<accession>A0A974HY06</accession>
<sequence>MGDQASCMCFMEWIHRCGCLLQVWMSLPICVNPQGKVCHGEGRKRDDPGWFLFMTQTVDACHEGKGTETLCLSNELQDFAWHGGPGNGLP</sequence>
<keyword evidence="1" id="KW-0732">Signal</keyword>
<feature type="chain" id="PRO_5037447186" evidence="1">
    <location>
        <begin position="34"/>
        <end position="90"/>
    </location>
</feature>
<reference evidence="3" key="1">
    <citation type="journal article" date="2016" name="Nature">
        <title>Genome evolution in the allotetraploid frog Xenopus laevis.</title>
        <authorList>
            <person name="Session A.M."/>
            <person name="Uno Y."/>
            <person name="Kwon T."/>
            <person name="Chapman J.A."/>
            <person name="Toyoda A."/>
            <person name="Takahashi S."/>
            <person name="Fukui A."/>
            <person name="Hikosaka A."/>
            <person name="Suzuki A."/>
            <person name="Kondo M."/>
            <person name="van Heeringen S.J."/>
            <person name="Quigley I."/>
            <person name="Heinz S."/>
            <person name="Ogino H."/>
            <person name="Ochi H."/>
            <person name="Hellsten U."/>
            <person name="Lyons J.B."/>
            <person name="Simakov O."/>
            <person name="Putnam N."/>
            <person name="Stites J."/>
            <person name="Kuroki Y."/>
            <person name="Tanaka T."/>
            <person name="Michiue T."/>
            <person name="Watanabe M."/>
            <person name="Bogdanovic O."/>
            <person name="Lister R."/>
            <person name="Georgiou G."/>
            <person name="Paranjpe S.S."/>
            <person name="van Kruijsbergen I."/>
            <person name="Shu S."/>
            <person name="Carlson J."/>
            <person name="Kinoshita T."/>
            <person name="Ohta Y."/>
            <person name="Mawaribuchi S."/>
            <person name="Jenkins J."/>
            <person name="Grimwood J."/>
            <person name="Schmutz J."/>
            <person name="Mitros T."/>
            <person name="Mozaffari S.V."/>
            <person name="Suzuki Y."/>
            <person name="Haramoto Y."/>
            <person name="Yamamoto T.S."/>
            <person name="Takagi C."/>
            <person name="Heald R."/>
            <person name="Miller K."/>
            <person name="Haudenschild C."/>
            <person name="Kitzman J."/>
            <person name="Nakayama T."/>
            <person name="Izutsu Y."/>
            <person name="Robert J."/>
            <person name="Fortriede J."/>
            <person name="Burns K."/>
            <person name="Lotay V."/>
            <person name="Karimi K."/>
            <person name="Yasuoka Y."/>
            <person name="Dichmann D.S."/>
            <person name="Flajnik M.F."/>
            <person name="Houston D.W."/>
            <person name="Shendure J."/>
            <person name="DuPasquier L."/>
            <person name="Vize P.D."/>
            <person name="Zorn A.M."/>
            <person name="Ito M."/>
            <person name="Marcotte E.M."/>
            <person name="Wallingford J.B."/>
            <person name="Ito Y."/>
            <person name="Asashima M."/>
            <person name="Ueno N."/>
            <person name="Matsuda Y."/>
            <person name="Veenstra G.J."/>
            <person name="Fujiyama A."/>
            <person name="Harland R.M."/>
            <person name="Taira M."/>
            <person name="Rokhsar D.S."/>
        </authorList>
    </citation>
    <scope>NUCLEOTIDE SEQUENCE [LARGE SCALE GENOMIC DNA]</scope>
    <source>
        <strain evidence="3">J</strain>
    </source>
</reference>